<accession>A0A2S9VB50</accession>
<comment type="caution">
    <text evidence="3">The sequence shown here is derived from an EMBL/GenBank/DDBJ whole genome shotgun (WGS) entry which is preliminary data.</text>
</comment>
<dbReference type="PANTHER" id="PTHR37944">
    <property type="entry name" value="PORIN B"/>
    <property type="match status" value="1"/>
</dbReference>
<dbReference type="Gene3D" id="2.40.160.180">
    <property type="entry name" value="Carbohydrate-selective porin OprB"/>
    <property type="match status" value="1"/>
</dbReference>
<evidence type="ECO:0000313" key="4">
    <source>
        <dbReference type="Proteomes" id="UP000238949"/>
    </source>
</evidence>
<dbReference type="EMBL" id="PVNP01000089">
    <property type="protein sequence ID" value="PRO73699.1"/>
    <property type="molecule type" value="Genomic_DNA"/>
</dbReference>
<sequence>MDLSDSLPDIYTEVTVDSFANTHGGRQRSEALLYFASFGIRYQTEFGFSLHSELWLTDNQSISNIVGDEQGVSNIEANEAGLHIGMLAAGYQTESWSWLIGVYDINYYFDVLDSANLFVHSAFGMGSVFGISGPNGPSTYPQPGLTAKFGYQRGKHSVQFAVADGEPGNPLFYYHTAAQKENRINLLVVTEYAYESAQSKLLAGWWGYNDDSVVLQNAGASRGKNNGLYLRTEHRFKPLPSDHQITVFGRAGVGASKFNFFDEFYSVGLQVSGELWGVGDEKFGLAIAHARTSNVRSEEYGSDETALELTYAVTLNKGLTVQPSLQWIGSPGAARDADDAVVLGLRFSWSFD</sequence>
<evidence type="ECO:0000256" key="1">
    <source>
        <dbReference type="ARBA" id="ARBA00008769"/>
    </source>
</evidence>
<name>A0A2S9VB50_9ALTE</name>
<reference evidence="4" key="1">
    <citation type="journal article" date="2020" name="Int. J. Syst. Evol. Microbiol.">
        <title>Alteromonas alba sp. nov., a marine bacterium isolated from the seawater of the West Pacific Ocean.</title>
        <authorList>
            <person name="Sun C."/>
            <person name="Wu Y.-H."/>
            <person name="Xamxidin M."/>
            <person name="Cheng H."/>
            <person name="Xu X.-W."/>
        </authorList>
    </citation>
    <scope>NUCLEOTIDE SEQUENCE [LARGE SCALE GENOMIC DNA]</scope>
    <source>
        <strain evidence="4">190</strain>
    </source>
</reference>
<dbReference type="GO" id="GO:0008643">
    <property type="term" value="P:carbohydrate transport"/>
    <property type="evidence" value="ECO:0007669"/>
    <property type="project" value="InterPro"/>
</dbReference>
<dbReference type="OrthoDB" id="177316at2"/>
<dbReference type="InterPro" id="IPR052932">
    <property type="entry name" value="OprB_Porin"/>
</dbReference>
<dbReference type="Proteomes" id="UP000238949">
    <property type="component" value="Unassembled WGS sequence"/>
</dbReference>
<gene>
    <name evidence="3" type="ORF">C6Y40_09835</name>
</gene>
<dbReference type="InterPro" id="IPR007049">
    <property type="entry name" value="Carb-sel_porin_OprB"/>
</dbReference>
<keyword evidence="4" id="KW-1185">Reference proteome</keyword>
<proteinExistence type="inferred from homology"/>
<organism evidence="3 4">
    <name type="scientific">Alteromonas alba</name>
    <dbReference type="NCBI Taxonomy" id="2079529"/>
    <lineage>
        <taxon>Bacteria</taxon>
        <taxon>Pseudomonadati</taxon>
        <taxon>Pseudomonadota</taxon>
        <taxon>Gammaproteobacteria</taxon>
        <taxon>Alteromonadales</taxon>
        <taxon>Alteromonadaceae</taxon>
        <taxon>Alteromonas/Salinimonas group</taxon>
        <taxon>Alteromonas</taxon>
    </lineage>
</organism>
<evidence type="ECO:0000313" key="3">
    <source>
        <dbReference type="EMBL" id="PRO73699.1"/>
    </source>
</evidence>
<comment type="similarity">
    <text evidence="1 2">Belongs to the OprB family.</text>
</comment>
<dbReference type="GO" id="GO:0015288">
    <property type="term" value="F:porin activity"/>
    <property type="evidence" value="ECO:0007669"/>
    <property type="project" value="InterPro"/>
</dbReference>
<evidence type="ECO:0000256" key="2">
    <source>
        <dbReference type="RuleBase" id="RU363072"/>
    </source>
</evidence>
<dbReference type="RefSeq" id="WP_105934444.1">
    <property type="nucleotide sequence ID" value="NZ_PVNP01000089.1"/>
</dbReference>
<dbReference type="AlphaFoldDB" id="A0A2S9VB50"/>
<dbReference type="Pfam" id="PF04966">
    <property type="entry name" value="OprB"/>
    <property type="match status" value="1"/>
</dbReference>
<dbReference type="InterPro" id="IPR038673">
    <property type="entry name" value="OprB_sf"/>
</dbReference>
<protein>
    <submittedName>
        <fullName evidence="3">Uncharacterized protein</fullName>
    </submittedName>
</protein>
<dbReference type="PANTHER" id="PTHR37944:SF1">
    <property type="entry name" value="PORIN B"/>
    <property type="match status" value="1"/>
</dbReference>
<dbReference type="GO" id="GO:0016020">
    <property type="term" value="C:membrane"/>
    <property type="evidence" value="ECO:0007669"/>
    <property type="project" value="InterPro"/>
</dbReference>